<sequence length="160" mass="17666">MLKHLVDELIPGDTRWPAASDVGVHGVVMLRLFSGQPSRILEQLSTSLDRSSDGLPGTANRAAIVQRFSDTQPALFEQIYTAAVLAYYEMPAVIEAIRASGRPYHASSHEVGYAMPVFDLERDTPRHGRGSYLRTEEVAPLDLSSLDLDAVKTTKWGLER</sequence>
<name>A0A9X1A972_9HYPH</name>
<accession>A0A9X1A972</accession>
<comment type="caution">
    <text evidence="1">The sequence shown here is derived from an EMBL/GenBank/DDBJ whole genome shotgun (WGS) entry which is preliminary data.</text>
</comment>
<dbReference type="RefSeq" id="WP_214387716.1">
    <property type="nucleotide sequence ID" value="NZ_JAFLWW010000002.1"/>
</dbReference>
<dbReference type="EMBL" id="JAFLWW010000002">
    <property type="protein sequence ID" value="MBT1155547.1"/>
    <property type="molecule type" value="Genomic_DNA"/>
</dbReference>
<evidence type="ECO:0000313" key="2">
    <source>
        <dbReference type="Proteomes" id="UP001138921"/>
    </source>
</evidence>
<organism evidence="1 2">
    <name type="scientific">Aminobacter anthyllidis</name>
    <dbReference type="NCBI Taxonomy" id="1035067"/>
    <lineage>
        <taxon>Bacteria</taxon>
        <taxon>Pseudomonadati</taxon>
        <taxon>Pseudomonadota</taxon>
        <taxon>Alphaproteobacteria</taxon>
        <taxon>Hyphomicrobiales</taxon>
        <taxon>Phyllobacteriaceae</taxon>
        <taxon>Aminobacter</taxon>
    </lineage>
</organism>
<proteinExistence type="predicted"/>
<dbReference type="Proteomes" id="UP001138921">
    <property type="component" value="Unassembled WGS sequence"/>
</dbReference>
<protein>
    <submittedName>
        <fullName evidence="1">Uncharacterized protein</fullName>
    </submittedName>
</protein>
<reference evidence="1" key="2">
    <citation type="submission" date="2021-03" db="EMBL/GenBank/DDBJ databases">
        <authorList>
            <person name="Artuso I."/>
            <person name="Turrini P."/>
            <person name="Pirolo M."/>
            <person name="Lugli G.A."/>
            <person name="Ventura M."/>
            <person name="Visca P."/>
        </authorList>
    </citation>
    <scope>NUCLEOTIDE SEQUENCE</scope>
    <source>
        <strain evidence="1">LMG 26462</strain>
    </source>
</reference>
<keyword evidence="2" id="KW-1185">Reference proteome</keyword>
<evidence type="ECO:0000313" key="1">
    <source>
        <dbReference type="EMBL" id="MBT1155547.1"/>
    </source>
</evidence>
<reference evidence="1" key="1">
    <citation type="journal article" date="2021" name="Microorganisms">
        <title>Phylogenomic Reconstruction and Metabolic Potential of the Genus Aminobacter.</title>
        <authorList>
            <person name="Artuso I."/>
            <person name="Turrini P."/>
            <person name="Pirolo M."/>
            <person name="Lugli G.A."/>
            <person name="Ventura M."/>
            <person name="Visca P."/>
        </authorList>
    </citation>
    <scope>NUCLEOTIDE SEQUENCE</scope>
    <source>
        <strain evidence="1">LMG 26462</strain>
    </source>
</reference>
<dbReference type="AlphaFoldDB" id="A0A9X1A972"/>
<gene>
    <name evidence="1" type="ORF">J1C56_08065</name>
</gene>